<feature type="binding site" evidence="8">
    <location>
        <position position="335"/>
    </location>
    <ligand>
        <name>homogentisate</name>
        <dbReference type="ChEBI" id="CHEBI:16169"/>
    </ligand>
</feature>
<evidence type="ECO:0000256" key="3">
    <source>
        <dbReference type="ARBA" id="ARBA00022723"/>
    </source>
</evidence>
<organism evidence="10 11">
    <name type="scientific">Eiseniibacteriota bacterium</name>
    <dbReference type="NCBI Taxonomy" id="2212470"/>
    <lineage>
        <taxon>Bacteria</taxon>
        <taxon>Candidatus Eiseniibacteriota</taxon>
    </lineage>
</organism>
<evidence type="ECO:0000256" key="1">
    <source>
        <dbReference type="ARBA" id="ARBA00001962"/>
    </source>
</evidence>
<keyword evidence="5" id="KW-0560">Oxidoreductase</keyword>
<evidence type="ECO:0000256" key="2">
    <source>
        <dbReference type="ARBA" id="ARBA00007757"/>
    </source>
</evidence>
<keyword evidence="6 8" id="KW-0408">Iron</keyword>
<feature type="binding site" evidence="8">
    <location>
        <position position="299"/>
    </location>
    <ligand>
        <name>Fe cation</name>
        <dbReference type="ChEBI" id="CHEBI:24875"/>
    </ligand>
</feature>
<evidence type="ECO:0000256" key="7">
    <source>
        <dbReference type="PIRSR" id="PIRSR605708-1"/>
    </source>
</evidence>
<comment type="caution">
    <text evidence="10">The sequence shown here is derived from an EMBL/GenBank/DDBJ whole genome shotgun (WGS) entry which is preliminary data.</text>
</comment>
<keyword evidence="4 10" id="KW-0223">Dioxygenase</keyword>
<dbReference type="Gene3D" id="2.60.120.10">
    <property type="entry name" value="Jelly Rolls"/>
    <property type="match status" value="1"/>
</dbReference>
<dbReference type="PANTHER" id="PTHR11056:SF0">
    <property type="entry name" value="HOMOGENTISATE 1,2-DIOXYGENASE"/>
    <property type="match status" value="1"/>
</dbReference>
<evidence type="ECO:0000313" key="10">
    <source>
        <dbReference type="EMBL" id="NNF06474.1"/>
    </source>
</evidence>
<dbReference type="EMBL" id="JABDJR010000265">
    <property type="protein sequence ID" value="NNF06474.1"/>
    <property type="molecule type" value="Genomic_DNA"/>
</dbReference>
<dbReference type="PANTHER" id="PTHR11056">
    <property type="entry name" value="HOMOGENTISATE 1,2-DIOXYGENASE"/>
    <property type="match status" value="1"/>
</dbReference>
<dbReference type="Proteomes" id="UP000547674">
    <property type="component" value="Unassembled WGS sequence"/>
</dbReference>
<dbReference type="GO" id="GO:0005737">
    <property type="term" value="C:cytoplasm"/>
    <property type="evidence" value="ECO:0007669"/>
    <property type="project" value="TreeGrafter"/>
</dbReference>
<feature type="active site" description="Proton acceptor" evidence="7">
    <location>
        <position position="262"/>
    </location>
</feature>
<dbReference type="InterPro" id="IPR011051">
    <property type="entry name" value="RmlC_Cupin_sf"/>
</dbReference>
<name>A0A7Y2EAT8_UNCEI</name>
<dbReference type="GO" id="GO:0006559">
    <property type="term" value="P:L-phenylalanine catabolic process"/>
    <property type="evidence" value="ECO:0007669"/>
    <property type="project" value="InterPro"/>
</dbReference>
<protein>
    <submittedName>
        <fullName evidence="10">Homogentisate 1,2-dioxygenase</fullName>
    </submittedName>
</protein>
<evidence type="ECO:0000259" key="9">
    <source>
        <dbReference type="Pfam" id="PF20510"/>
    </source>
</evidence>
<evidence type="ECO:0000256" key="8">
    <source>
        <dbReference type="PIRSR" id="PIRSR605708-2"/>
    </source>
</evidence>
<gene>
    <name evidence="10" type="ORF">HKN21_06915</name>
</gene>
<evidence type="ECO:0000256" key="4">
    <source>
        <dbReference type="ARBA" id="ARBA00022964"/>
    </source>
</evidence>
<evidence type="ECO:0000256" key="5">
    <source>
        <dbReference type="ARBA" id="ARBA00023002"/>
    </source>
</evidence>
<dbReference type="SUPFAM" id="SSF51182">
    <property type="entry name" value="RmlC-like cupins"/>
    <property type="match status" value="1"/>
</dbReference>
<comment type="cofactor">
    <cofactor evidence="1 8">
        <name>Fe cation</name>
        <dbReference type="ChEBI" id="CHEBI:24875"/>
    </cofactor>
</comment>
<dbReference type="GO" id="GO:0046872">
    <property type="term" value="F:metal ion binding"/>
    <property type="evidence" value="ECO:0007669"/>
    <property type="project" value="UniProtKB-KW"/>
</dbReference>
<dbReference type="AlphaFoldDB" id="A0A7Y2EAT8"/>
<accession>A0A7Y2EAT8</accession>
<keyword evidence="3 8" id="KW-0479">Metal-binding</keyword>
<comment type="similarity">
    <text evidence="2">Belongs to the homogentisate dioxygenase family.</text>
</comment>
<dbReference type="InterPro" id="IPR014710">
    <property type="entry name" value="RmlC-like_jellyroll"/>
</dbReference>
<evidence type="ECO:0000256" key="6">
    <source>
        <dbReference type="ARBA" id="ARBA00023004"/>
    </source>
</evidence>
<dbReference type="GO" id="GO:0004411">
    <property type="term" value="F:homogentisate 1,2-dioxygenase activity"/>
    <property type="evidence" value="ECO:0007669"/>
    <property type="project" value="InterPro"/>
</dbReference>
<feature type="domain" description="Homogentisate 1,2-dioxygenase N-terminal" evidence="9">
    <location>
        <begin position="112"/>
        <end position="251"/>
    </location>
</feature>
<sequence>MPFYQTRGEIPAKRHIAFKNPKGGIFFEELVGNEGFTGASSLLYHLQRPTRVTAIEHHKDLPWKAVSSTDLRPHHFRLGNLPPGGDAALDRTPFLYNHEVALSVVHPTKTTATFYRNSQADEIVYVAKGKGTLRSPYGKLAFSSGYYLVIPRGVIHSYEFASSDTFLFVVESTGVVRIPKRYRNSNGQLLEGAPYSERDIHTPVACDPVEEMGAFPVHTKMRNAITVHTLEAHPYDVVGWDGSYYPWAFDIRDFEPIVGRIHQPPPVHQTFAGDGFVVCSFVPRLYDFHPEAIPAPYHHTNAQSEELLFYASDEFMSRKGIEFGSATYHPDGMAHGPHPGKAEESIGKKSTDELAVMVDTFRPLKVCEAAMGVDDPAYPQSWLE</sequence>
<reference evidence="10 11" key="1">
    <citation type="submission" date="2020-03" db="EMBL/GenBank/DDBJ databases">
        <title>Metabolic flexibility allows generalist bacteria to become dominant in a frequently disturbed ecosystem.</title>
        <authorList>
            <person name="Chen Y.-J."/>
            <person name="Leung P.M."/>
            <person name="Bay S.K."/>
            <person name="Hugenholtz P."/>
            <person name="Kessler A.J."/>
            <person name="Shelley G."/>
            <person name="Waite D.W."/>
            <person name="Cook P.L."/>
            <person name="Greening C."/>
        </authorList>
    </citation>
    <scope>NUCLEOTIDE SEQUENCE [LARGE SCALE GENOMIC DNA]</scope>
    <source>
        <strain evidence="10">SS_bin_28</strain>
    </source>
</reference>
<dbReference type="GO" id="GO:0006570">
    <property type="term" value="P:tyrosine metabolic process"/>
    <property type="evidence" value="ECO:0007669"/>
    <property type="project" value="InterPro"/>
</dbReference>
<feature type="binding site" evidence="8">
    <location>
        <position position="335"/>
    </location>
    <ligand>
        <name>Fe cation</name>
        <dbReference type="ChEBI" id="CHEBI:24875"/>
    </ligand>
</feature>
<dbReference type="CDD" id="cd02208">
    <property type="entry name" value="cupin_RmlC-like"/>
    <property type="match status" value="1"/>
</dbReference>
<evidence type="ECO:0000313" key="11">
    <source>
        <dbReference type="Proteomes" id="UP000547674"/>
    </source>
</evidence>
<dbReference type="Pfam" id="PF20510">
    <property type="entry name" value="HgmA_N"/>
    <property type="match status" value="1"/>
</dbReference>
<dbReference type="InterPro" id="IPR005708">
    <property type="entry name" value="Homogentis_dOase"/>
</dbReference>
<dbReference type="InterPro" id="IPR046452">
    <property type="entry name" value="HgmA_N"/>
</dbReference>
<proteinExistence type="inferred from homology"/>
<feature type="binding site" evidence="8">
    <location>
        <position position="305"/>
    </location>
    <ligand>
        <name>Fe cation</name>
        <dbReference type="ChEBI" id="CHEBI:24875"/>
    </ligand>
</feature>